<dbReference type="Gene3D" id="3.20.20.410">
    <property type="entry name" value="Protein of unknown function UPF0759"/>
    <property type="match status" value="1"/>
</dbReference>
<gene>
    <name evidence="1" type="ORF">AVDCRST_MAG86-151</name>
</gene>
<sequence length="266" mass="29902">MELYLGTGGYTNDDWRGILYPEDAKSSAYLELYAEHFNAVELNSSFYNIPGTKAFAGMVKKSGSRVRFAVKLHSSMTHSRDADAELFKRLFESVAPLREAGMLGPFLAQFPYSFHRTPENRLYLKTLTDRFAEAGEALAVEFRTAEWHVPEVYDALTEAGLVAVSVDYPPLPNMPKPDLLLGTATAYIRLHGRNERTWYGGKSAAERHDYLYSKDELSPWVRSVVEAELEQCYLIFLNTTKGHALKNLKMIGELFAEAGVNAPMSL</sequence>
<dbReference type="PANTHER" id="PTHR30348:SF13">
    <property type="entry name" value="UPF0759 PROTEIN YUNF"/>
    <property type="match status" value="1"/>
</dbReference>
<name>A0A6J4UQ19_9DEIN</name>
<dbReference type="EMBL" id="CADCWP010000012">
    <property type="protein sequence ID" value="CAA9555160.1"/>
    <property type="molecule type" value="Genomic_DNA"/>
</dbReference>
<protein>
    <recommendedName>
        <fullName evidence="2">DUF72 domain-containing protein</fullName>
    </recommendedName>
</protein>
<accession>A0A6J4UQ19</accession>
<dbReference type="AlphaFoldDB" id="A0A6J4UQ19"/>
<dbReference type="InterPro" id="IPR002763">
    <property type="entry name" value="DUF72"/>
</dbReference>
<evidence type="ECO:0008006" key="2">
    <source>
        <dbReference type="Google" id="ProtNLM"/>
    </source>
</evidence>
<evidence type="ECO:0000313" key="1">
    <source>
        <dbReference type="EMBL" id="CAA9555160.1"/>
    </source>
</evidence>
<dbReference type="Pfam" id="PF01904">
    <property type="entry name" value="DUF72"/>
    <property type="match status" value="1"/>
</dbReference>
<reference evidence="1" key="1">
    <citation type="submission" date="2020-02" db="EMBL/GenBank/DDBJ databases">
        <authorList>
            <person name="Meier V. D."/>
        </authorList>
    </citation>
    <scope>NUCLEOTIDE SEQUENCE</scope>
    <source>
        <strain evidence="1">AVDCRST_MAG86</strain>
    </source>
</reference>
<dbReference type="SUPFAM" id="SSF117396">
    <property type="entry name" value="TM1631-like"/>
    <property type="match status" value="1"/>
</dbReference>
<proteinExistence type="predicted"/>
<organism evidence="1">
    <name type="scientific">uncultured Truepera sp</name>
    <dbReference type="NCBI Taxonomy" id="543023"/>
    <lineage>
        <taxon>Bacteria</taxon>
        <taxon>Thermotogati</taxon>
        <taxon>Deinococcota</taxon>
        <taxon>Deinococci</taxon>
        <taxon>Trueperales</taxon>
        <taxon>Trueperaceae</taxon>
        <taxon>Truepera</taxon>
        <taxon>environmental samples</taxon>
    </lineage>
</organism>
<dbReference type="PANTHER" id="PTHR30348">
    <property type="entry name" value="UNCHARACTERIZED PROTEIN YECE"/>
    <property type="match status" value="1"/>
</dbReference>
<dbReference type="InterPro" id="IPR036520">
    <property type="entry name" value="UPF0759_sf"/>
</dbReference>